<dbReference type="Pfam" id="PF11827">
    <property type="entry name" value="DUF3347"/>
    <property type="match status" value="1"/>
</dbReference>
<gene>
    <name evidence="2" type="ORF">SAMN05421813_10387</name>
</gene>
<name>A0A1G9NLV3_9SPHI</name>
<reference evidence="3" key="1">
    <citation type="submission" date="2016-10" db="EMBL/GenBank/DDBJ databases">
        <authorList>
            <person name="Varghese N."/>
            <person name="Submissions S."/>
        </authorList>
    </citation>
    <scope>NUCLEOTIDE SEQUENCE [LARGE SCALE GENOMIC DNA]</scope>
    <source>
        <strain evidence="3">DSM 24536</strain>
    </source>
</reference>
<keyword evidence="3" id="KW-1185">Reference proteome</keyword>
<dbReference type="AlphaFoldDB" id="A0A1G9NLV3"/>
<sequence length="156" mass="16950">MKKIFFIVAFIAAGLVQTFALDRLPLHIDVLTHYYAIKDALVASKADLAATHAAQFVKAAGSVDAKNLPDANRALLVKDASAIASTKDLKKQRELFSAFSENMAALAKVTMLGHGDIYKAYCPMKKASWLSKEPAIKNPYYGNAMLTCGKVVETIK</sequence>
<evidence type="ECO:0000313" key="3">
    <source>
        <dbReference type="Proteomes" id="UP000199226"/>
    </source>
</evidence>
<feature type="domain" description="DUF3347" evidence="1">
    <location>
        <begin position="30"/>
        <end position="110"/>
    </location>
</feature>
<evidence type="ECO:0000313" key="2">
    <source>
        <dbReference type="EMBL" id="SDL87344.1"/>
    </source>
</evidence>
<dbReference type="RefSeq" id="WP_090699734.1">
    <property type="nucleotide sequence ID" value="NZ_FNHH01000003.1"/>
</dbReference>
<organism evidence="2 3">
    <name type="scientific">Daejeonella rubra</name>
    <dbReference type="NCBI Taxonomy" id="990371"/>
    <lineage>
        <taxon>Bacteria</taxon>
        <taxon>Pseudomonadati</taxon>
        <taxon>Bacteroidota</taxon>
        <taxon>Sphingobacteriia</taxon>
        <taxon>Sphingobacteriales</taxon>
        <taxon>Sphingobacteriaceae</taxon>
        <taxon>Daejeonella</taxon>
    </lineage>
</organism>
<protein>
    <recommendedName>
        <fullName evidence="1">DUF3347 domain-containing protein</fullName>
    </recommendedName>
</protein>
<dbReference type="STRING" id="990371.SAMN05421813_10387"/>
<accession>A0A1G9NLV3</accession>
<evidence type="ECO:0000259" key="1">
    <source>
        <dbReference type="Pfam" id="PF11827"/>
    </source>
</evidence>
<proteinExistence type="predicted"/>
<dbReference type="InterPro" id="IPR021782">
    <property type="entry name" value="DUF3347"/>
</dbReference>
<dbReference type="Proteomes" id="UP000199226">
    <property type="component" value="Unassembled WGS sequence"/>
</dbReference>
<dbReference type="OrthoDB" id="5513217at2"/>
<dbReference type="EMBL" id="FNHH01000003">
    <property type="protein sequence ID" value="SDL87344.1"/>
    <property type="molecule type" value="Genomic_DNA"/>
</dbReference>